<dbReference type="PROSITE" id="PS50865">
    <property type="entry name" value="ZF_MYND_2"/>
    <property type="match status" value="2"/>
</dbReference>
<dbReference type="PANTHER" id="PTHR12298">
    <property type="entry name" value="PCDC2 PROGRAMMED CELL DEATH PROTEIN 2 -RELATED"/>
    <property type="match status" value="1"/>
</dbReference>
<evidence type="ECO:0000313" key="7">
    <source>
        <dbReference type="Proteomes" id="UP000041254"/>
    </source>
</evidence>
<dbReference type="SUPFAM" id="SSF144232">
    <property type="entry name" value="HIT/MYND zinc finger-like"/>
    <property type="match status" value="2"/>
</dbReference>
<keyword evidence="2 4" id="KW-0863">Zinc-finger</keyword>
<evidence type="ECO:0000313" key="6">
    <source>
        <dbReference type="EMBL" id="CEM00916.1"/>
    </source>
</evidence>
<dbReference type="EMBL" id="CDMY01000302">
    <property type="protein sequence ID" value="CEM00916.1"/>
    <property type="molecule type" value="Genomic_DNA"/>
</dbReference>
<evidence type="ECO:0000256" key="3">
    <source>
        <dbReference type="ARBA" id="ARBA00022833"/>
    </source>
</evidence>
<dbReference type="GO" id="GO:0008270">
    <property type="term" value="F:zinc ion binding"/>
    <property type="evidence" value="ECO:0007669"/>
    <property type="project" value="UniProtKB-KW"/>
</dbReference>
<dbReference type="InParanoid" id="A0A0G4ESW9"/>
<keyword evidence="7" id="KW-1185">Reference proteome</keyword>
<dbReference type="PANTHER" id="PTHR12298:SF4">
    <property type="entry name" value="PROGRAMMED CELL DEATH PROTEIN 2"/>
    <property type="match status" value="1"/>
</dbReference>
<dbReference type="AlphaFoldDB" id="A0A0G4ESW9"/>
<dbReference type="Proteomes" id="UP000041254">
    <property type="component" value="Unassembled WGS sequence"/>
</dbReference>
<accession>A0A0G4ESW9</accession>
<evidence type="ECO:0000256" key="2">
    <source>
        <dbReference type="ARBA" id="ARBA00022771"/>
    </source>
</evidence>
<evidence type="ECO:0000256" key="4">
    <source>
        <dbReference type="PROSITE-ProRule" id="PRU00134"/>
    </source>
</evidence>
<name>A0A0G4ESW9_VITBC</name>
<sequence>MCCLWRCGSPELFVSASRLLLKGKRDWCVSSAQDWKNHKRICPNAKHAKAERGCSEACAECGKRSARGEEKPFCSKACASRHNSKRSRMASQSASNDQAAQVPQLCQICNKSAPTLDCAKEIASFHQRREDAKMCASCGRKTDKLRFGMCVDGDRIAFDYFYLCSDNCFHAHQQPANEAFRLMTSPPAPGQLKCDVCSQDATQPKRCGGCRQRLYCSKDCQAVDWRDMGHKDLCKRLADTEHNTSTNTAEGTQTESTVLNCEICGRTATYSFMNVCGRADGREIYKRVNGCHATACVLLMKMIYDADVCTLGGASLVNVPARPEPMNRIPSEGCGVATKCTVCGEPGHMRCIHCLHATYCSEACQKADWDAGHGDLCASLSYHHGRANTANTDPEADRIAPSRTAMLAAAKAGHVIEIRFLSEETKNVHHIYHPRTTLGRCVKYIREKGLSELPPELRRSILQPRGLNAKDPKAKSMYALLLHETMRDFERRLRHGNSGFQHRDRSDYGADVLEYALLMKELKLPGVGTPDVASSIEILLADERSVREAETAKGELMFVMFPLAGRTWEHPAEGED</sequence>
<proteinExistence type="predicted"/>
<evidence type="ECO:0000259" key="5">
    <source>
        <dbReference type="PROSITE" id="PS50865"/>
    </source>
</evidence>
<reference evidence="6 7" key="1">
    <citation type="submission" date="2014-11" db="EMBL/GenBank/DDBJ databases">
        <authorList>
            <person name="Zhu J."/>
            <person name="Qi W."/>
            <person name="Song R."/>
        </authorList>
    </citation>
    <scope>NUCLEOTIDE SEQUENCE [LARGE SCALE GENOMIC DNA]</scope>
</reference>
<dbReference type="Pfam" id="PF01753">
    <property type="entry name" value="zf-MYND"/>
    <property type="match status" value="2"/>
</dbReference>
<dbReference type="InterPro" id="IPR002893">
    <property type="entry name" value="Znf_MYND"/>
</dbReference>
<gene>
    <name evidence="6" type="ORF">Vbra_8057</name>
</gene>
<dbReference type="PROSITE" id="PS01360">
    <property type="entry name" value="ZF_MYND_1"/>
    <property type="match status" value="2"/>
</dbReference>
<dbReference type="VEuPathDB" id="CryptoDB:Vbra_8057"/>
<organism evidence="6 7">
    <name type="scientific">Vitrella brassicaformis (strain CCMP3155)</name>
    <dbReference type="NCBI Taxonomy" id="1169540"/>
    <lineage>
        <taxon>Eukaryota</taxon>
        <taxon>Sar</taxon>
        <taxon>Alveolata</taxon>
        <taxon>Colpodellida</taxon>
        <taxon>Vitrellaceae</taxon>
        <taxon>Vitrella</taxon>
    </lineage>
</organism>
<keyword evidence="3" id="KW-0862">Zinc</keyword>
<feature type="domain" description="MYND-type" evidence="5">
    <location>
        <begin position="194"/>
        <end position="234"/>
    </location>
</feature>
<dbReference type="OrthoDB" id="432970at2759"/>
<keyword evidence="1" id="KW-0479">Metal-binding</keyword>
<protein>
    <recommendedName>
        <fullName evidence="5">MYND-type domain-containing protein</fullName>
    </recommendedName>
</protein>
<evidence type="ECO:0000256" key="1">
    <source>
        <dbReference type="ARBA" id="ARBA00022723"/>
    </source>
</evidence>
<dbReference type="Gene3D" id="6.10.140.2220">
    <property type="match status" value="2"/>
</dbReference>
<feature type="domain" description="MYND-type" evidence="5">
    <location>
        <begin position="340"/>
        <end position="377"/>
    </location>
</feature>
<dbReference type="PhylomeDB" id="A0A0G4ESW9"/>